<evidence type="ECO:0000313" key="9">
    <source>
        <dbReference type="Proteomes" id="UP000663832"/>
    </source>
</evidence>
<keyword evidence="5 6" id="KW-0456">Lyase</keyword>
<dbReference type="GO" id="GO:0008270">
    <property type="term" value="F:zinc ion binding"/>
    <property type="evidence" value="ECO:0007669"/>
    <property type="project" value="UniProtKB-UniRule"/>
</dbReference>
<comment type="similarity">
    <text evidence="6">Belongs to the COQ4 family.</text>
</comment>
<reference evidence="7" key="1">
    <citation type="submission" date="2021-02" db="EMBL/GenBank/DDBJ databases">
        <authorList>
            <person name="Nowell W R."/>
        </authorList>
    </citation>
    <scope>NUCLEOTIDE SEQUENCE</scope>
</reference>
<gene>
    <name evidence="7" type="ORF">BJG266_LOCUS14571</name>
    <name evidence="8" type="ORF">QVE165_LOCUS42741</name>
</gene>
<comment type="pathway">
    <text evidence="6">Cofactor biosynthesis; ubiquinone biosynthesis.</text>
</comment>
<evidence type="ECO:0000256" key="2">
    <source>
        <dbReference type="ARBA" id="ARBA00022792"/>
    </source>
</evidence>
<comment type="subcellular location">
    <subcellularLocation>
        <location evidence="6">Mitochondrion inner membrane</location>
        <topology evidence="6">Peripheral membrane protein</topology>
        <orientation evidence="6">Matrix side</orientation>
    </subcellularLocation>
</comment>
<evidence type="ECO:0000313" key="10">
    <source>
        <dbReference type="Proteomes" id="UP000663877"/>
    </source>
</evidence>
<evidence type="ECO:0000256" key="4">
    <source>
        <dbReference type="ARBA" id="ARBA00023136"/>
    </source>
</evidence>
<dbReference type="GO" id="GO:0120539">
    <property type="term" value="F:4-hydroxy-3-methoxy-5-polyprenylbenzoate decarboxylase activity"/>
    <property type="evidence" value="ECO:0007669"/>
    <property type="project" value="UniProtKB-EC"/>
</dbReference>
<dbReference type="Pfam" id="PF05019">
    <property type="entry name" value="Coq4"/>
    <property type="match status" value="1"/>
</dbReference>
<protein>
    <recommendedName>
        <fullName evidence="6">Ubiquinone biosynthesis protein COQ4 homolog, mitochondrial</fullName>
    </recommendedName>
    <alternativeName>
        <fullName evidence="6">4-hydroxy-3-methoxy-5-polyprenylbenzoate decarboxylase</fullName>
        <ecNumber evidence="6">4.1.1.130</ecNumber>
    </alternativeName>
    <alternativeName>
        <fullName evidence="6">Coenzyme Q biosynthesis protein 4 homolog</fullName>
    </alternativeName>
</protein>
<dbReference type="GO" id="GO:0031314">
    <property type="term" value="C:extrinsic component of mitochondrial inner membrane"/>
    <property type="evidence" value="ECO:0007669"/>
    <property type="project" value="UniProtKB-UniRule"/>
</dbReference>
<dbReference type="HAMAP" id="MF_03111">
    <property type="entry name" value="Coq4"/>
    <property type="match status" value="1"/>
</dbReference>
<dbReference type="OrthoDB" id="4249at2759"/>
<dbReference type="EC" id="4.1.1.130" evidence="6"/>
<dbReference type="EMBL" id="CAJNOI010000062">
    <property type="protein sequence ID" value="CAF0975468.1"/>
    <property type="molecule type" value="Genomic_DNA"/>
</dbReference>
<evidence type="ECO:0000256" key="5">
    <source>
        <dbReference type="ARBA" id="ARBA00023239"/>
    </source>
</evidence>
<dbReference type="PANTHER" id="PTHR12922:SF7">
    <property type="entry name" value="UBIQUINONE BIOSYNTHESIS PROTEIN COQ4 HOMOLOG, MITOCHONDRIAL"/>
    <property type="match status" value="1"/>
</dbReference>
<accession>A0A814F5X0</accession>
<dbReference type="InterPro" id="IPR007715">
    <property type="entry name" value="Coq4"/>
</dbReference>
<evidence type="ECO:0000313" key="7">
    <source>
        <dbReference type="EMBL" id="CAF0975468.1"/>
    </source>
</evidence>
<keyword evidence="4 6" id="KW-0472">Membrane</keyword>
<name>A0A814F5X0_9BILA</name>
<dbReference type="UniPathway" id="UPA00232"/>
<dbReference type="InterPro" id="IPR027540">
    <property type="entry name" value="Coq4_euk"/>
</dbReference>
<dbReference type="Proteomes" id="UP000663877">
    <property type="component" value="Unassembled WGS sequence"/>
</dbReference>
<comment type="catalytic activity">
    <reaction evidence="6">
        <text>a 4-hydroxy-3-methoxy-5-(all-trans-polyprenyl)benzoate + H(+) = a 2-methoxy-6-(all-trans-polyprenyl)phenol + CO2</text>
        <dbReference type="Rhea" id="RHEA:81179"/>
        <dbReference type="Rhea" id="RHEA-COMP:9551"/>
        <dbReference type="Rhea" id="RHEA-COMP:10931"/>
        <dbReference type="ChEBI" id="CHEBI:15378"/>
        <dbReference type="ChEBI" id="CHEBI:16526"/>
        <dbReference type="ChEBI" id="CHEBI:62731"/>
        <dbReference type="ChEBI" id="CHEBI:84443"/>
        <dbReference type="EC" id="4.1.1.130"/>
    </reaction>
</comment>
<dbReference type="Proteomes" id="UP000663832">
    <property type="component" value="Unassembled WGS sequence"/>
</dbReference>
<keyword evidence="1 6" id="KW-0831">Ubiquinone biosynthesis</keyword>
<comment type="subunit">
    <text evidence="6">Component of a multi-subunit COQ enzyme complex.</text>
</comment>
<comment type="caution">
    <text evidence="7">The sequence shown here is derived from an EMBL/GenBank/DDBJ whole genome shotgun (WGS) entry which is preliminary data.</text>
</comment>
<organism evidence="7 10">
    <name type="scientific">Adineta steineri</name>
    <dbReference type="NCBI Taxonomy" id="433720"/>
    <lineage>
        <taxon>Eukaryota</taxon>
        <taxon>Metazoa</taxon>
        <taxon>Spiralia</taxon>
        <taxon>Gnathifera</taxon>
        <taxon>Rotifera</taxon>
        <taxon>Eurotatoria</taxon>
        <taxon>Bdelloidea</taxon>
        <taxon>Adinetida</taxon>
        <taxon>Adinetidae</taxon>
        <taxon>Adineta</taxon>
    </lineage>
</organism>
<evidence type="ECO:0000313" key="8">
    <source>
        <dbReference type="EMBL" id="CAF1488894.1"/>
    </source>
</evidence>
<keyword evidence="6" id="KW-0862">Zinc</keyword>
<feature type="binding site" evidence="6">
    <location>
        <position position="146"/>
    </location>
    <ligand>
        <name>Zn(2+)</name>
        <dbReference type="ChEBI" id="CHEBI:29105"/>
    </ligand>
</feature>
<sequence>MDRLYGTHKPTGLVQKSILAVGSGIMSIADPSRDDMISIFGETTGGLALKYMQEKMVIDPEGDRILKERPIINSKTVDLEYLKTLPIGTLGKTYSNFLGKYNLTPDARRPVSFIDDSELAYIMRRYREIHDLTHVTLGMPINMLGEVTVKWFEGIQYGLPMCVLGAFFGPLRLGPKHTAKYLHLTLPWIVRTARQSRSFMNVYFEKHWHKSLNEFRRELNILEPPPKI</sequence>
<comment type="cofactor">
    <cofactor evidence="6">
        <name>Zn(2+)</name>
        <dbReference type="ChEBI" id="CHEBI:29105"/>
    </cofactor>
</comment>
<proteinExistence type="inferred from homology"/>
<dbReference type="AlphaFoldDB" id="A0A814F5X0"/>
<feature type="binding site" evidence="6">
    <location>
        <position position="130"/>
    </location>
    <ligand>
        <name>Zn(2+)</name>
        <dbReference type="ChEBI" id="CHEBI:29105"/>
    </ligand>
</feature>
<keyword evidence="9" id="KW-1185">Reference proteome</keyword>
<dbReference type="EMBL" id="CAJNOM010000534">
    <property type="protein sequence ID" value="CAF1488894.1"/>
    <property type="molecule type" value="Genomic_DNA"/>
</dbReference>
<feature type="binding site" evidence="6">
    <location>
        <position position="131"/>
    </location>
    <ligand>
        <name>Zn(2+)</name>
        <dbReference type="ChEBI" id="CHEBI:29105"/>
    </ligand>
</feature>
<feature type="binding site" evidence="6">
    <location>
        <position position="134"/>
    </location>
    <ligand>
        <name>Zn(2+)</name>
        <dbReference type="ChEBI" id="CHEBI:29105"/>
    </ligand>
</feature>
<comment type="function">
    <text evidence="6">Lyase that catalyzes the C1-decarboxylation of 4-hydroxy-3-methoxy-5-(all-trans-polyprenyl)benzoic acid into 2-methoxy-6-(all-trans-polyprenyl)phenol during ubiquinone biosynthesis.</text>
</comment>
<keyword evidence="6" id="KW-0479">Metal-binding</keyword>
<evidence type="ECO:0000256" key="1">
    <source>
        <dbReference type="ARBA" id="ARBA00022688"/>
    </source>
</evidence>
<keyword evidence="3 6" id="KW-0496">Mitochondrion</keyword>
<evidence type="ECO:0000256" key="3">
    <source>
        <dbReference type="ARBA" id="ARBA00023128"/>
    </source>
</evidence>
<keyword evidence="2 6" id="KW-0999">Mitochondrion inner membrane</keyword>
<dbReference type="PANTHER" id="PTHR12922">
    <property type="entry name" value="UBIQUINONE BIOSYNTHESIS PROTEIN"/>
    <property type="match status" value="1"/>
</dbReference>
<evidence type="ECO:0000256" key="6">
    <source>
        <dbReference type="HAMAP-Rule" id="MF_03111"/>
    </source>
</evidence>